<dbReference type="InterPro" id="IPR003416">
    <property type="entry name" value="MgtC/SapB/SrpB/YhiD_fam"/>
</dbReference>
<evidence type="ECO:0000256" key="3">
    <source>
        <dbReference type="ARBA" id="ARBA00022475"/>
    </source>
</evidence>
<sequence>MYDLDYTEIALRLLVSANLGLAVGIERERKNQSAGIRTNIIVCVSACILTIIQVEISFSIIRLVLDNPDLQGIISTDFSRIVAQIVSGIGFLGAGSIITTQIDKVSGLTTAATIWAVAGLGIAAGYGYYFLAIISTLILVAVLYLLKKITKPGDKYILDIKLTSRTQIEEIRTLFNKYNLRTTDEDFAMIRENGEPVYNFIFTIYLPNRTEPSELISEFLEIGDSIVGISFRD</sequence>
<evidence type="ECO:0000256" key="4">
    <source>
        <dbReference type="ARBA" id="ARBA00022692"/>
    </source>
</evidence>
<accession>A0A6G7WJ90</accession>
<evidence type="ECO:0000313" key="9">
    <source>
        <dbReference type="EMBL" id="QIK52345.1"/>
    </source>
</evidence>
<evidence type="ECO:0000256" key="5">
    <source>
        <dbReference type="ARBA" id="ARBA00022989"/>
    </source>
</evidence>
<feature type="domain" description="MgtC/SapB/SrpB/YhiD N-terminal" evidence="8">
    <location>
        <begin position="13"/>
        <end position="150"/>
    </location>
</feature>
<gene>
    <name evidence="9" type="ORF">G7058_09995</name>
</gene>
<proteinExistence type="inferred from homology"/>
<dbReference type="KEGG" id="jpo:G7058_09995"/>
<dbReference type="EMBL" id="CP049889">
    <property type="protein sequence ID" value="QIK52345.1"/>
    <property type="molecule type" value="Genomic_DNA"/>
</dbReference>
<evidence type="ECO:0000256" key="1">
    <source>
        <dbReference type="ARBA" id="ARBA00004651"/>
    </source>
</evidence>
<feature type="transmembrane region" description="Helical" evidence="7">
    <location>
        <begin position="128"/>
        <end position="146"/>
    </location>
</feature>
<evidence type="ECO:0000256" key="6">
    <source>
        <dbReference type="ARBA" id="ARBA00023136"/>
    </source>
</evidence>
<dbReference type="RefSeq" id="WP_166063406.1">
    <property type="nucleotide sequence ID" value="NZ_CP049889.1"/>
</dbReference>
<dbReference type="PANTHER" id="PTHR33778:SF1">
    <property type="entry name" value="MAGNESIUM TRANSPORTER YHID-RELATED"/>
    <property type="match status" value="1"/>
</dbReference>
<protein>
    <submittedName>
        <fullName evidence="9">MgtC/SapB family protein</fullName>
    </submittedName>
</protein>
<keyword evidence="10" id="KW-1185">Reference proteome</keyword>
<dbReference type="PRINTS" id="PR01837">
    <property type="entry name" value="MGTCSAPBPROT"/>
</dbReference>
<dbReference type="PANTHER" id="PTHR33778">
    <property type="entry name" value="PROTEIN MGTC"/>
    <property type="match status" value="1"/>
</dbReference>
<keyword evidence="3" id="KW-1003">Cell membrane</keyword>
<evidence type="ECO:0000256" key="2">
    <source>
        <dbReference type="ARBA" id="ARBA00009298"/>
    </source>
</evidence>
<keyword evidence="4 7" id="KW-0812">Transmembrane</keyword>
<dbReference type="Proteomes" id="UP000501830">
    <property type="component" value="Chromosome"/>
</dbReference>
<name>A0A6G7WJ90_9LACT</name>
<evidence type="ECO:0000256" key="7">
    <source>
        <dbReference type="SAM" id="Phobius"/>
    </source>
</evidence>
<dbReference type="GO" id="GO:0005886">
    <property type="term" value="C:plasma membrane"/>
    <property type="evidence" value="ECO:0007669"/>
    <property type="project" value="UniProtKB-SubCell"/>
</dbReference>
<keyword evidence="5 7" id="KW-1133">Transmembrane helix</keyword>
<organism evidence="9 10">
    <name type="scientific">Jeotgalibaca porci</name>
    <dbReference type="NCBI Taxonomy" id="1868793"/>
    <lineage>
        <taxon>Bacteria</taxon>
        <taxon>Bacillati</taxon>
        <taxon>Bacillota</taxon>
        <taxon>Bacilli</taxon>
        <taxon>Lactobacillales</taxon>
        <taxon>Carnobacteriaceae</taxon>
        <taxon>Jeotgalibaca</taxon>
    </lineage>
</organism>
<dbReference type="InterPro" id="IPR049177">
    <property type="entry name" value="MgtC_SapB_SrpB_YhiD_N"/>
</dbReference>
<dbReference type="Pfam" id="PF02308">
    <property type="entry name" value="MgtC"/>
    <property type="match status" value="1"/>
</dbReference>
<reference evidence="9 10" key="1">
    <citation type="journal article" date="2017" name="Int. J. Syst. Evol. Microbiol.">
        <title>Jeotgalibaca porci sp. nov. and Jeotgalibaca arthritidis sp. nov., isolated from pigs, and emended description of the genus Jeotgalibaca.</title>
        <authorList>
            <person name="Zamora L."/>
            <person name="Perez-Sancho M."/>
            <person name="Dominguez L."/>
            <person name="Fernandez-Garayzabal J.F."/>
            <person name="Vela A.I."/>
        </authorList>
    </citation>
    <scope>NUCLEOTIDE SEQUENCE [LARGE SCALE GENOMIC DNA]</scope>
    <source>
        <strain evidence="9 10">CCUG 69148</strain>
    </source>
</reference>
<evidence type="ECO:0000313" key="10">
    <source>
        <dbReference type="Proteomes" id="UP000501830"/>
    </source>
</evidence>
<dbReference type="GeneID" id="94553617"/>
<comment type="similarity">
    <text evidence="2">Belongs to the MgtC/SapB family.</text>
</comment>
<feature type="transmembrane region" description="Helical" evidence="7">
    <location>
        <begin position="38"/>
        <end position="61"/>
    </location>
</feature>
<dbReference type="AlphaFoldDB" id="A0A6G7WJ90"/>
<keyword evidence="6 7" id="KW-0472">Membrane</keyword>
<evidence type="ECO:0000259" key="8">
    <source>
        <dbReference type="Pfam" id="PF02308"/>
    </source>
</evidence>
<comment type="subcellular location">
    <subcellularLocation>
        <location evidence="1">Cell membrane</location>
        <topology evidence="1">Multi-pass membrane protein</topology>
    </subcellularLocation>
</comment>
<feature type="transmembrane region" description="Helical" evidence="7">
    <location>
        <begin position="105"/>
        <end position="122"/>
    </location>
</feature>
<feature type="transmembrane region" description="Helical" evidence="7">
    <location>
        <begin position="81"/>
        <end position="98"/>
    </location>
</feature>